<keyword evidence="1" id="KW-0862">Zinc</keyword>
<evidence type="ECO:0000256" key="1">
    <source>
        <dbReference type="PROSITE-ProRule" id="PRU00024"/>
    </source>
</evidence>
<dbReference type="GO" id="GO:0045087">
    <property type="term" value="P:innate immune response"/>
    <property type="evidence" value="ECO:0007669"/>
    <property type="project" value="TreeGrafter"/>
</dbReference>
<dbReference type="OrthoDB" id="6150427at2759"/>
<feature type="domain" description="B box-type" evidence="3">
    <location>
        <begin position="10"/>
        <end position="53"/>
    </location>
</feature>
<dbReference type="PROSITE" id="PS50119">
    <property type="entry name" value="ZF_BBOX"/>
    <property type="match status" value="1"/>
</dbReference>
<dbReference type="PANTHER" id="PTHR25462:SF299">
    <property type="entry name" value="E3 UBIQUITIN-PROTEIN LIGASE TRIM56"/>
    <property type="match status" value="1"/>
</dbReference>
<protein>
    <recommendedName>
        <fullName evidence="3">B box-type domain-containing protein</fullName>
    </recommendedName>
</protein>
<dbReference type="EMBL" id="CACVKT020000219">
    <property type="protein sequence ID" value="CAC5357685.1"/>
    <property type="molecule type" value="Genomic_DNA"/>
</dbReference>
<sequence>MSSNWSLCDICDNDKIAKSSVVWCSECDEGLCGDCKEHHNISKGTQNHKTVSIGEYKLPTEVLQISKICTKHNEKYELFCRKHDYPCCKKCVKSHNDCKSLTDMNEIIKNVKTSNAFYEIEQILLEVVENIKRISTTREDNLVYLENKKREIEAEIKQIRTKMNRYLDKLQYDLMKELMATEQEKSSKIRQLLTTLTKKGQEITKFQTNFAHIKQYASELQTFLSMKQLEKDIAVEEAFIQSLTKRDTTNQVNISFRINKSLQEITASEQRFGDINVSSDQCYLSIQKRKDRQAQIMVVALPTRNIDNLTRTLQKHINTMMSNVKGCSMLPDGRMHKLKKTIKVKSNNDGVAFKDGHLIYCSWKKGLKMISLSDESITNVTNKKIPYQAHVTTFGDNLFYTNDVKHRVTCRVYHGNILWTFSDTSVLREPCGISVDSNGNVFVVGYRSGNVVVISPDGQHH</sequence>
<name>A0A6J7ZY25_MYTCO</name>
<dbReference type="AlphaFoldDB" id="A0A6J7ZY25"/>
<dbReference type="Proteomes" id="UP000507470">
    <property type="component" value="Unassembled WGS sequence"/>
</dbReference>
<dbReference type="InterPro" id="IPR011042">
    <property type="entry name" value="6-blade_b-propeller_TolB-like"/>
</dbReference>
<dbReference type="InterPro" id="IPR000315">
    <property type="entry name" value="Znf_B-box"/>
</dbReference>
<evidence type="ECO:0000313" key="4">
    <source>
        <dbReference type="EMBL" id="CAC5357685.1"/>
    </source>
</evidence>
<reference evidence="4 5" key="1">
    <citation type="submission" date="2020-06" db="EMBL/GenBank/DDBJ databases">
        <authorList>
            <person name="Li R."/>
            <person name="Bekaert M."/>
        </authorList>
    </citation>
    <scope>NUCLEOTIDE SEQUENCE [LARGE SCALE GENOMIC DNA]</scope>
    <source>
        <strain evidence="5">wild</strain>
    </source>
</reference>
<dbReference type="InterPro" id="IPR047153">
    <property type="entry name" value="TRIM45/56/19-like"/>
</dbReference>
<dbReference type="Gene3D" id="2.120.10.30">
    <property type="entry name" value="TolB, C-terminal domain"/>
    <property type="match status" value="1"/>
</dbReference>
<proteinExistence type="predicted"/>
<dbReference type="GO" id="GO:0061630">
    <property type="term" value="F:ubiquitin protein ligase activity"/>
    <property type="evidence" value="ECO:0007669"/>
    <property type="project" value="TreeGrafter"/>
</dbReference>
<keyword evidence="5" id="KW-1185">Reference proteome</keyword>
<dbReference type="SMART" id="SM00336">
    <property type="entry name" value="BBOX"/>
    <property type="match status" value="2"/>
</dbReference>
<dbReference type="SUPFAM" id="SSF63825">
    <property type="entry name" value="YWTD domain"/>
    <property type="match status" value="1"/>
</dbReference>
<dbReference type="Gene3D" id="3.30.160.60">
    <property type="entry name" value="Classic Zinc Finger"/>
    <property type="match status" value="1"/>
</dbReference>
<evidence type="ECO:0000256" key="2">
    <source>
        <dbReference type="SAM" id="Coils"/>
    </source>
</evidence>
<keyword evidence="2" id="KW-0175">Coiled coil</keyword>
<dbReference type="GO" id="GO:0008270">
    <property type="term" value="F:zinc ion binding"/>
    <property type="evidence" value="ECO:0007669"/>
    <property type="project" value="UniProtKB-KW"/>
</dbReference>
<accession>A0A6J7ZY25</accession>
<dbReference type="Pfam" id="PF22586">
    <property type="entry name" value="ANCHR-like_BBOX"/>
    <property type="match status" value="1"/>
</dbReference>
<keyword evidence="1" id="KW-0863">Zinc-finger</keyword>
<dbReference type="PANTHER" id="PTHR25462">
    <property type="entry name" value="BONUS, ISOFORM C-RELATED"/>
    <property type="match status" value="1"/>
</dbReference>
<feature type="coiled-coil region" evidence="2">
    <location>
        <begin position="142"/>
        <end position="169"/>
    </location>
</feature>
<dbReference type="GO" id="GO:0005654">
    <property type="term" value="C:nucleoplasm"/>
    <property type="evidence" value="ECO:0007669"/>
    <property type="project" value="TreeGrafter"/>
</dbReference>
<organism evidence="4 5">
    <name type="scientific">Mytilus coruscus</name>
    <name type="common">Sea mussel</name>
    <dbReference type="NCBI Taxonomy" id="42192"/>
    <lineage>
        <taxon>Eukaryota</taxon>
        <taxon>Metazoa</taxon>
        <taxon>Spiralia</taxon>
        <taxon>Lophotrochozoa</taxon>
        <taxon>Mollusca</taxon>
        <taxon>Bivalvia</taxon>
        <taxon>Autobranchia</taxon>
        <taxon>Pteriomorphia</taxon>
        <taxon>Mytilida</taxon>
        <taxon>Mytiloidea</taxon>
        <taxon>Mytilidae</taxon>
        <taxon>Mytilinae</taxon>
        <taxon>Mytilus</taxon>
    </lineage>
</organism>
<evidence type="ECO:0000259" key="3">
    <source>
        <dbReference type="PROSITE" id="PS50119"/>
    </source>
</evidence>
<evidence type="ECO:0000313" key="5">
    <source>
        <dbReference type="Proteomes" id="UP000507470"/>
    </source>
</evidence>
<dbReference type="CDD" id="cd19757">
    <property type="entry name" value="Bbox1"/>
    <property type="match status" value="1"/>
</dbReference>
<keyword evidence="1" id="KW-0479">Metal-binding</keyword>
<gene>
    <name evidence="4" type="ORF">MCOR_1243</name>
</gene>
<dbReference type="GO" id="GO:0060340">
    <property type="term" value="P:positive regulation of type I interferon-mediated signaling pathway"/>
    <property type="evidence" value="ECO:0007669"/>
    <property type="project" value="TreeGrafter"/>
</dbReference>